<protein>
    <recommendedName>
        <fullName evidence="7">RDD domain-containing protein</fullName>
    </recommendedName>
</protein>
<dbReference type="Proteomes" id="UP000007882">
    <property type="component" value="Chromosome"/>
</dbReference>
<keyword evidence="4 6" id="KW-1133">Transmembrane helix</keyword>
<evidence type="ECO:0000256" key="3">
    <source>
        <dbReference type="ARBA" id="ARBA00022692"/>
    </source>
</evidence>
<dbReference type="HOGENOM" id="CLU_053152_3_2_11"/>
<keyword evidence="3 6" id="KW-0812">Transmembrane</keyword>
<keyword evidence="9" id="KW-1185">Reference proteome</keyword>
<feature type="transmembrane region" description="Helical" evidence="6">
    <location>
        <begin position="51"/>
        <end position="73"/>
    </location>
</feature>
<dbReference type="STRING" id="512565.AMIS_17740"/>
<feature type="domain" description="RDD" evidence="7">
    <location>
        <begin position="4"/>
        <end position="130"/>
    </location>
</feature>
<evidence type="ECO:0000256" key="5">
    <source>
        <dbReference type="ARBA" id="ARBA00023136"/>
    </source>
</evidence>
<evidence type="ECO:0000313" key="9">
    <source>
        <dbReference type="Proteomes" id="UP000007882"/>
    </source>
</evidence>
<dbReference type="GO" id="GO:0005886">
    <property type="term" value="C:plasma membrane"/>
    <property type="evidence" value="ECO:0007669"/>
    <property type="project" value="UniProtKB-SubCell"/>
</dbReference>
<evidence type="ECO:0000256" key="6">
    <source>
        <dbReference type="SAM" id="Phobius"/>
    </source>
</evidence>
<evidence type="ECO:0000313" key="8">
    <source>
        <dbReference type="EMBL" id="BAL86994.1"/>
    </source>
</evidence>
<feature type="transmembrane region" description="Helical" evidence="6">
    <location>
        <begin position="12"/>
        <end position="39"/>
    </location>
</feature>
<dbReference type="RefSeq" id="WP_014441891.1">
    <property type="nucleotide sequence ID" value="NC_017093.1"/>
</dbReference>
<gene>
    <name evidence="8" type="ordered locus">AMIS_17740</name>
</gene>
<dbReference type="AlphaFoldDB" id="I0H1V7"/>
<dbReference type="InterPro" id="IPR010432">
    <property type="entry name" value="RDD"/>
</dbReference>
<dbReference type="Pfam" id="PF06271">
    <property type="entry name" value="RDD"/>
    <property type="match status" value="1"/>
</dbReference>
<organism evidence="8 9">
    <name type="scientific">Actinoplanes missouriensis (strain ATCC 14538 / DSM 43046 / CBS 188.64 / JCM 3121 / NBRC 102363 / NCIMB 12654 / NRRL B-3342 / UNCC 431)</name>
    <dbReference type="NCBI Taxonomy" id="512565"/>
    <lineage>
        <taxon>Bacteria</taxon>
        <taxon>Bacillati</taxon>
        <taxon>Actinomycetota</taxon>
        <taxon>Actinomycetes</taxon>
        <taxon>Micromonosporales</taxon>
        <taxon>Micromonosporaceae</taxon>
        <taxon>Actinoplanes</taxon>
    </lineage>
</organism>
<evidence type="ECO:0000256" key="4">
    <source>
        <dbReference type="ARBA" id="ARBA00022989"/>
    </source>
</evidence>
<proteinExistence type="predicted"/>
<dbReference type="PATRIC" id="fig|512565.3.peg.1786"/>
<reference evidence="8 9" key="1">
    <citation type="submission" date="2012-02" db="EMBL/GenBank/DDBJ databases">
        <title>Complete genome sequence of Actinoplanes missouriensis 431 (= NBRC 102363).</title>
        <authorList>
            <person name="Ohnishi Y."/>
            <person name="Ishikawa J."/>
            <person name="Sekine M."/>
            <person name="Hosoyama A."/>
            <person name="Harada T."/>
            <person name="Narita H."/>
            <person name="Hata T."/>
            <person name="Konno Y."/>
            <person name="Tutikane K."/>
            <person name="Fujita N."/>
            <person name="Horinouchi S."/>
            <person name="Hayakawa M."/>
        </authorList>
    </citation>
    <scope>NUCLEOTIDE SEQUENCE [LARGE SCALE GENOMIC DNA]</scope>
    <source>
        <strain evidence="9">ATCC 14538 / DSM 43046 / CBS 188.64 / JCM 3121 / NBRC 102363 / NCIMB 12654 / NRRL B-3342 / UNCC 431</strain>
    </source>
</reference>
<dbReference type="PANTHER" id="PTHR36115:SF6">
    <property type="entry name" value="PROLINE-RICH ANTIGEN HOMOLOG"/>
    <property type="match status" value="1"/>
</dbReference>
<sequence length="153" mass="16221">MNGYGGLVSRSMAYAADAFLIALLAGGSATVFSMVASVIGAEARQLGQIVVSSYLILLPAFMAVYCALFWHLAGCTPGMALLGLRVVRVDGRPIGWVSALVRGLLLAYLPIIALWLLVDRRHQGLHDKLARTTVVRDLRSGTGGAAPMGRIAR</sequence>
<dbReference type="eggNOG" id="COG1714">
    <property type="taxonomic scope" value="Bacteria"/>
</dbReference>
<keyword evidence="2" id="KW-1003">Cell membrane</keyword>
<dbReference type="PANTHER" id="PTHR36115">
    <property type="entry name" value="PROLINE-RICH ANTIGEN HOMOLOG-RELATED"/>
    <property type="match status" value="1"/>
</dbReference>
<dbReference type="OrthoDB" id="5245023at2"/>
<comment type="subcellular location">
    <subcellularLocation>
        <location evidence="1">Cell membrane</location>
        <topology evidence="1">Multi-pass membrane protein</topology>
    </subcellularLocation>
</comment>
<feature type="transmembrane region" description="Helical" evidence="6">
    <location>
        <begin position="93"/>
        <end position="118"/>
    </location>
</feature>
<keyword evidence="5 6" id="KW-0472">Membrane</keyword>
<evidence type="ECO:0000256" key="2">
    <source>
        <dbReference type="ARBA" id="ARBA00022475"/>
    </source>
</evidence>
<name>I0H1V7_ACTM4</name>
<dbReference type="EMBL" id="AP012319">
    <property type="protein sequence ID" value="BAL86994.1"/>
    <property type="molecule type" value="Genomic_DNA"/>
</dbReference>
<dbReference type="InterPro" id="IPR051791">
    <property type="entry name" value="Pra-immunoreactive"/>
</dbReference>
<evidence type="ECO:0000259" key="7">
    <source>
        <dbReference type="Pfam" id="PF06271"/>
    </source>
</evidence>
<dbReference type="KEGG" id="ams:AMIS_17740"/>
<accession>I0H1V7</accession>
<evidence type="ECO:0000256" key="1">
    <source>
        <dbReference type="ARBA" id="ARBA00004651"/>
    </source>
</evidence>